<proteinExistence type="predicted"/>
<dbReference type="Pfam" id="PF15731">
    <property type="entry name" value="MqsA_antitoxin"/>
    <property type="match status" value="1"/>
</dbReference>
<dbReference type="Gene3D" id="1.10.260.40">
    <property type="entry name" value="lambda repressor-like DNA-binding domains"/>
    <property type="match status" value="1"/>
</dbReference>
<protein>
    <submittedName>
        <fullName evidence="1">Type II toxin-antitoxin system MqsA family antitoxin</fullName>
    </submittedName>
</protein>
<dbReference type="AlphaFoldDB" id="A0AAP5QC43"/>
<dbReference type="InterPro" id="IPR022452">
    <property type="entry name" value="MqsA"/>
</dbReference>
<dbReference type="InterPro" id="IPR032758">
    <property type="entry name" value="MqsA/HigA-2"/>
</dbReference>
<dbReference type="Gene3D" id="3.10.20.860">
    <property type="match status" value="1"/>
</dbReference>
<reference evidence="1" key="1">
    <citation type="submission" date="2022-08" db="EMBL/GenBank/DDBJ databases">
        <authorList>
            <person name="Kim S.-J."/>
        </authorList>
    </citation>
    <scope>NUCLEOTIDE SEQUENCE</scope>
    <source>
        <strain evidence="1">KJ</strain>
    </source>
</reference>
<dbReference type="RefSeq" id="WP_106351997.1">
    <property type="nucleotide sequence ID" value="NZ_CP099623.1"/>
</dbReference>
<dbReference type="NCBIfam" id="TIGR03830">
    <property type="entry name" value="CxxCG_CxxCG_HTH"/>
    <property type="match status" value="1"/>
</dbReference>
<name>A0AAP5QC43_9BURK</name>
<dbReference type="Proteomes" id="UP001246473">
    <property type="component" value="Unassembled WGS sequence"/>
</dbReference>
<sequence length="250" mass="27261">MNAELGLCPLCGEGQLHRQRTAEEVTENGVSGLVDMQFEVCDSCGGEMAGKESARANKRAISRFRKHAAGLLVGDEIAEIRRTYELRQEDAAVIFGGGPVAFSKYECDDVAQSVAMDKTLRVCSTFPPAFFQYAELAGQDHLLDSKFETFVDRAARNIVASGAVWGIDLDAVRGVIRASMNPDIWTADEPAHDLFVSDEEKSVSRVTVQAVSAAPPVMYGKPFVFSFVEEWVSSNSYDERSLAPPLLKAA</sequence>
<evidence type="ECO:0000313" key="2">
    <source>
        <dbReference type="Proteomes" id="UP001246473"/>
    </source>
</evidence>
<dbReference type="InterPro" id="IPR010982">
    <property type="entry name" value="Lambda_DNA-bd_dom_sf"/>
</dbReference>
<organism evidence="1 2">
    <name type="scientific">Paraburkholderia fungorum</name>
    <dbReference type="NCBI Taxonomy" id="134537"/>
    <lineage>
        <taxon>Bacteria</taxon>
        <taxon>Pseudomonadati</taxon>
        <taxon>Pseudomonadota</taxon>
        <taxon>Betaproteobacteria</taxon>
        <taxon>Burkholderiales</taxon>
        <taxon>Burkholderiaceae</taxon>
        <taxon>Paraburkholderia</taxon>
    </lineage>
</organism>
<comment type="caution">
    <text evidence="1">The sequence shown here is derived from an EMBL/GenBank/DDBJ whole genome shotgun (WGS) entry which is preliminary data.</text>
</comment>
<gene>
    <name evidence="1" type="ORF">ParKJ_26720</name>
</gene>
<dbReference type="GO" id="GO:0003677">
    <property type="term" value="F:DNA binding"/>
    <property type="evidence" value="ECO:0007669"/>
    <property type="project" value="InterPro"/>
</dbReference>
<accession>A0AAP5QC43</accession>
<dbReference type="EMBL" id="JANSLM010000011">
    <property type="protein sequence ID" value="MDT8841028.1"/>
    <property type="molecule type" value="Genomic_DNA"/>
</dbReference>
<evidence type="ECO:0000313" key="1">
    <source>
        <dbReference type="EMBL" id="MDT8841028.1"/>
    </source>
</evidence>